<organism evidence="2 3">
    <name type="scientific">Brassica cretica</name>
    <name type="common">Mustard</name>
    <dbReference type="NCBI Taxonomy" id="69181"/>
    <lineage>
        <taxon>Eukaryota</taxon>
        <taxon>Viridiplantae</taxon>
        <taxon>Streptophyta</taxon>
        <taxon>Embryophyta</taxon>
        <taxon>Tracheophyta</taxon>
        <taxon>Spermatophyta</taxon>
        <taxon>Magnoliopsida</taxon>
        <taxon>eudicotyledons</taxon>
        <taxon>Gunneridae</taxon>
        <taxon>Pentapetalae</taxon>
        <taxon>rosids</taxon>
        <taxon>malvids</taxon>
        <taxon>Brassicales</taxon>
        <taxon>Brassicaceae</taxon>
        <taxon>Brassiceae</taxon>
        <taxon>Brassica</taxon>
    </lineage>
</organism>
<keyword evidence="1" id="KW-1133">Transmembrane helix</keyword>
<proteinExistence type="predicted"/>
<accession>A0A8S9KS18</accession>
<feature type="transmembrane region" description="Helical" evidence="1">
    <location>
        <begin position="60"/>
        <end position="79"/>
    </location>
</feature>
<keyword evidence="1" id="KW-0812">Transmembrane</keyword>
<dbReference type="EMBL" id="QGKW02000717">
    <property type="protein sequence ID" value="KAF2596551.1"/>
    <property type="molecule type" value="Genomic_DNA"/>
</dbReference>
<evidence type="ECO:0000313" key="3">
    <source>
        <dbReference type="Proteomes" id="UP000712281"/>
    </source>
</evidence>
<gene>
    <name evidence="2" type="ORF">F2Q68_00008487</name>
</gene>
<evidence type="ECO:0008006" key="4">
    <source>
        <dbReference type="Google" id="ProtNLM"/>
    </source>
</evidence>
<evidence type="ECO:0000256" key="1">
    <source>
        <dbReference type="SAM" id="Phobius"/>
    </source>
</evidence>
<dbReference type="AlphaFoldDB" id="A0A8S9KS18"/>
<keyword evidence="1" id="KW-0472">Membrane</keyword>
<name>A0A8S9KS18_BRACR</name>
<dbReference type="Proteomes" id="UP000712281">
    <property type="component" value="Unassembled WGS sequence"/>
</dbReference>
<sequence length="83" mass="9501">MFILKLQHYGGIKLSFSEPPNCQIVNGTKQKNRKRNHRSGMQIRAAYKARHHKRNRKQKLILAVIATLSGYLASLAAQLRMSN</sequence>
<protein>
    <recommendedName>
        <fullName evidence="4">Transmembrane protein</fullName>
    </recommendedName>
</protein>
<evidence type="ECO:0000313" key="2">
    <source>
        <dbReference type="EMBL" id="KAF2596551.1"/>
    </source>
</evidence>
<comment type="caution">
    <text evidence="2">The sequence shown here is derived from an EMBL/GenBank/DDBJ whole genome shotgun (WGS) entry which is preliminary data.</text>
</comment>
<reference evidence="2" key="1">
    <citation type="submission" date="2019-12" db="EMBL/GenBank/DDBJ databases">
        <title>Genome sequencing and annotation of Brassica cretica.</title>
        <authorList>
            <person name="Studholme D.J."/>
            <person name="Sarris P.F."/>
        </authorList>
    </citation>
    <scope>NUCLEOTIDE SEQUENCE</scope>
    <source>
        <strain evidence="2">PFS-001/15</strain>
        <tissue evidence="2">Leaf</tissue>
    </source>
</reference>